<proteinExistence type="predicted"/>
<feature type="signal peptide" evidence="1">
    <location>
        <begin position="1"/>
        <end position="20"/>
    </location>
</feature>
<name>A0A7W9JBQ9_9ACTN</name>
<organism evidence="2 3">
    <name type="scientific">Kribbella italica</name>
    <dbReference type="NCBI Taxonomy" id="1540520"/>
    <lineage>
        <taxon>Bacteria</taxon>
        <taxon>Bacillati</taxon>
        <taxon>Actinomycetota</taxon>
        <taxon>Actinomycetes</taxon>
        <taxon>Propionibacteriales</taxon>
        <taxon>Kribbellaceae</taxon>
        <taxon>Kribbella</taxon>
    </lineage>
</organism>
<dbReference type="Proteomes" id="UP000549971">
    <property type="component" value="Unassembled WGS sequence"/>
</dbReference>
<evidence type="ECO:0000256" key="1">
    <source>
        <dbReference type="SAM" id="SignalP"/>
    </source>
</evidence>
<comment type="caution">
    <text evidence="2">The sequence shown here is derived from an EMBL/GenBank/DDBJ whole genome shotgun (WGS) entry which is preliminary data.</text>
</comment>
<keyword evidence="3" id="KW-1185">Reference proteome</keyword>
<reference evidence="2 3" key="1">
    <citation type="submission" date="2020-08" db="EMBL/GenBank/DDBJ databases">
        <title>Sequencing the genomes of 1000 actinobacteria strains.</title>
        <authorList>
            <person name="Klenk H.-P."/>
        </authorList>
    </citation>
    <scope>NUCLEOTIDE SEQUENCE [LARGE SCALE GENOMIC DNA]</scope>
    <source>
        <strain evidence="2 3">DSM 28967</strain>
    </source>
</reference>
<dbReference type="EMBL" id="JACHMY010000001">
    <property type="protein sequence ID" value="MBB5838498.1"/>
    <property type="molecule type" value="Genomic_DNA"/>
</dbReference>
<protein>
    <submittedName>
        <fullName evidence="2">Uncharacterized protein</fullName>
    </submittedName>
</protein>
<keyword evidence="1" id="KW-0732">Signal</keyword>
<gene>
    <name evidence="2" type="ORF">HDA39_005232</name>
</gene>
<feature type="chain" id="PRO_5038469268" evidence="1">
    <location>
        <begin position="21"/>
        <end position="115"/>
    </location>
</feature>
<dbReference type="AlphaFoldDB" id="A0A7W9JBQ9"/>
<sequence length="115" mass="12079">MRVRSLAVITGLALSGLAVAVPSATAAPAPERGALTGTAAQAKTDCVSVFGTNYHLTSCYRSAPGNQYRATINCTNSGLRLGPWRNQTADLRNSSRISCPAGGVAQAWGWKWRTV</sequence>
<evidence type="ECO:0000313" key="3">
    <source>
        <dbReference type="Proteomes" id="UP000549971"/>
    </source>
</evidence>
<accession>A0A7W9JBQ9</accession>
<evidence type="ECO:0000313" key="2">
    <source>
        <dbReference type="EMBL" id="MBB5838498.1"/>
    </source>
</evidence>
<dbReference type="RefSeq" id="WP_184799336.1">
    <property type="nucleotide sequence ID" value="NZ_JACHMY010000001.1"/>
</dbReference>